<evidence type="ECO:0000256" key="6">
    <source>
        <dbReference type="ARBA" id="ARBA00011738"/>
    </source>
</evidence>
<comment type="function">
    <text evidence="2">Catalyzes the oxidation of either pyridoxine 5'-phosphate (PNP) or pyridoxamine 5'-phosphate (PMP) into pyridoxal 5'-phosphate (PLP).</text>
</comment>
<dbReference type="InterPro" id="IPR011576">
    <property type="entry name" value="Pyridox_Oxase_N"/>
</dbReference>
<dbReference type="GO" id="GO:0004733">
    <property type="term" value="F:pyridoxamine phosphate oxidase activity"/>
    <property type="evidence" value="ECO:0007669"/>
    <property type="project" value="UniProtKB-EC"/>
</dbReference>
<evidence type="ECO:0000256" key="2">
    <source>
        <dbReference type="ARBA" id="ARBA00003691"/>
    </source>
</evidence>
<dbReference type="Pfam" id="PF10590">
    <property type="entry name" value="PNP_phzG_C"/>
    <property type="match status" value="1"/>
</dbReference>
<dbReference type="UniPathway" id="UPA01068">
    <property type="reaction ID" value="UER00304"/>
</dbReference>
<accession>A0A131XGH2</accession>
<evidence type="ECO:0000256" key="7">
    <source>
        <dbReference type="ARBA" id="ARBA00012801"/>
    </source>
</evidence>
<dbReference type="NCBIfam" id="TIGR00558">
    <property type="entry name" value="pdxH"/>
    <property type="match status" value="1"/>
</dbReference>
<dbReference type="PROSITE" id="PS01064">
    <property type="entry name" value="PYRIDOX_OXIDASE"/>
    <property type="match status" value="1"/>
</dbReference>
<evidence type="ECO:0000256" key="5">
    <source>
        <dbReference type="ARBA" id="ARBA00007301"/>
    </source>
</evidence>
<evidence type="ECO:0000256" key="8">
    <source>
        <dbReference type="ARBA" id="ARBA00022630"/>
    </source>
</evidence>
<comment type="pathway">
    <text evidence="3">Cofactor metabolism; pyridoxal 5'-phosphate salvage; pyridoxal 5'-phosphate from pyridoxamine 5'-phosphate: step 1/1.</text>
</comment>
<dbReference type="PANTHER" id="PTHR10851">
    <property type="entry name" value="PYRIDOXINE-5-PHOSPHATE OXIDASE"/>
    <property type="match status" value="1"/>
</dbReference>
<feature type="domain" description="Pyridoxine 5'-phosphate oxidase dimerisation C-terminal" evidence="13">
    <location>
        <begin position="202"/>
        <end position="251"/>
    </location>
</feature>
<protein>
    <recommendedName>
        <fullName evidence="7">pyridoxal 5'-phosphate synthase</fullName>
        <ecNumber evidence="7">1.4.3.5</ecNumber>
    </recommendedName>
</protein>
<proteinExistence type="evidence at transcript level"/>
<evidence type="ECO:0000256" key="4">
    <source>
        <dbReference type="ARBA" id="ARBA00005037"/>
    </source>
</evidence>
<evidence type="ECO:0000256" key="3">
    <source>
        <dbReference type="ARBA" id="ARBA00004738"/>
    </source>
</evidence>
<evidence type="ECO:0000259" key="12">
    <source>
        <dbReference type="Pfam" id="PF01243"/>
    </source>
</evidence>
<dbReference type="InterPro" id="IPR019740">
    <property type="entry name" value="Pyridox_Oxase_CS"/>
</dbReference>
<dbReference type="InterPro" id="IPR019576">
    <property type="entry name" value="Pyridoxamine_oxidase_dimer_C"/>
</dbReference>
<keyword evidence="11" id="KW-0664">Pyridoxine biosynthesis</keyword>
<dbReference type="Pfam" id="PF01243">
    <property type="entry name" value="PNPOx_N"/>
    <property type="match status" value="1"/>
</dbReference>
<feature type="domain" description="Pyridoxamine 5'-phosphate oxidase N-terminal" evidence="12">
    <location>
        <begin position="71"/>
        <end position="186"/>
    </location>
</feature>
<evidence type="ECO:0000313" key="14">
    <source>
        <dbReference type="EMBL" id="JAP65657.1"/>
    </source>
</evidence>
<evidence type="ECO:0000256" key="9">
    <source>
        <dbReference type="ARBA" id="ARBA00022643"/>
    </source>
</evidence>
<dbReference type="AlphaFoldDB" id="A0A131XGH2"/>
<organism evidence="14">
    <name type="scientific">Hyalomma excavatum</name>
    <dbReference type="NCBI Taxonomy" id="257692"/>
    <lineage>
        <taxon>Eukaryota</taxon>
        <taxon>Metazoa</taxon>
        <taxon>Ecdysozoa</taxon>
        <taxon>Arthropoda</taxon>
        <taxon>Chelicerata</taxon>
        <taxon>Arachnida</taxon>
        <taxon>Acari</taxon>
        <taxon>Parasitiformes</taxon>
        <taxon>Ixodida</taxon>
        <taxon>Ixodoidea</taxon>
        <taxon>Ixodidae</taxon>
        <taxon>Hyalomminae</taxon>
        <taxon>Hyalomma</taxon>
    </lineage>
</organism>
<dbReference type="EMBL" id="GEFH01002924">
    <property type="protein sequence ID" value="JAP65657.1"/>
    <property type="molecule type" value="mRNA"/>
</dbReference>
<evidence type="ECO:0000256" key="11">
    <source>
        <dbReference type="ARBA" id="ARBA00023096"/>
    </source>
</evidence>
<dbReference type="InterPro" id="IPR000659">
    <property type="entry name" value="Pyridox_Oxase"/>
</dbReference>
<comment type="cofactor">
    <cofactor evidence="1">
        <name>FMN</name>
        <dbReference type="ChEBI" id="CHEBI:58210"/>
    </cofactor>
</comment>
<keyword evidence="9" id="KW-0288">FMN</keyword>
<dbReference type="InterPro" id="IPR012349">
    <property type="entry name" value="Split_barrel_FMN-bd"/>
</dbReference>
<dbReference type="PIRSF" id="PIRSF000190">
    <property type="entry name" value="Pyd_amn-ph_oxd"/>
    <property type="match status" value="1"/>
</dbReference>
<keyword evidence="8" id="KW-0285">Flavoprotein</keyword>
<dbReference type="EC" id="1.4.3.5" evidence="7"/>
<comment type="pathway">
    <text evidence="4">Cofactor metabolism; pyridoxal 5'-phosphate salvage; pyridoxal 5'-phosphate from pyridoxine 5'-phosphate: step 1/1.</text>
</comment>
<dbReference type="FunFam" id="2.30.110.10:FF:000005">
    <property type="entry name" value="NAD(P)H-hydrate epimerase"/>
    <property type="match status" value="1"/>
</dbReference>
<comment type="similarity">
    <text evidence="5">Belongs to the pyridoxamine 5'-phosphate oxidase family.</text>
</comment>
<sequence>MRIPRLPFKQLLRTFQKRRDQPANMTSVQLADMRKPYVSSTLLEKDLPTRDPIELFETWFNEVKDAGFMFEPNAVTLATSTKSGFPSSRMVLLKGFGKDGFVFFTNYESRKGKEMEENPNACLLFYWDRHNRQVRVEGTVEKVSEEVSERYFHSRPRISQLGAVVSTQSAPLESRAVLEAKFKALEEEYKDASKEIPKPSVWGGYCLVPSRMEFWQGHSSRLHDRIVFRKGSPSGMAQPAAPGWVMERLYP</sequence>
<dbReference type="GO" id="GO:0008615">
    <property type="term" value="P:pyridoxine biosynthetic process"/>
    <property type="evidence" value="ECO:0007669"/>
    <property type="project" value="UniProtKB-KW"/>
</dbReference>
<dbReference type="PANTHER" id="PTHR10851:SF0">
    <property type="entry name" value="PYRIDOXINE-5'-PHOSPHATE OXIDASE"/>
    <property type="match status" value="1"/>
</dbReference>
<evidence type="ECO:0000256" key="10">
    <source>
        <dbReference type="ARBA" id="ARBA00023002"/>
    </source>
</evidence>
<keyword evidence="10" id="KW-0560">Oxidoreductase</keyword>
<dbReference type="SUPFAM" id="SSF50475">
    <property type="entry name" value="FMN-binding split barrel"/>
    <property type="match status" value="1"/>
</dbReference>
<evidence type="ECO:0000256" key="1">
    <source>
        <dbReference type="ARBA" id="ARBA00001917"/>
    </source>
</evidence>
<reference evidence="14" key="1">
    <citation type="journal article" date="2017" name="Ticks Tick Borne Dis.">
        <title>An insight into the sialome of Hyalomma excavatum.</title>
        <authorList>
            <person name="Ribeiro J.M."/>
            <person name="Slovak M."/>
            <person name="Francischetti I.M."/>
        </authorList>
    </citation>
    <scope>NUCLEOTIDE SEQUENCE</scope>
    <source>
        <strain evidence="14">Samish</strain>
        <tissue evidence="14">Salivary glands</tissue>
    </source>
</reference>
<dbReference type="HAMAP" id="MF_01629">
    <property type="entry name" value="PdxH"/>
    <property type="match status" value="1"/>
</dbReference>
<dbReference type="Gene3D" id="2.30.110.10">
    <property type="entry name" value="Electron Transport, Fmn-binding Protein, Chain A"/>
    <property type="match status" value="1"/>
</dbReference>
<comment type="subunit">
    <text evidence="6">Homodimer.</text>
</comment>
<name>A0A131XGH2_9ACAR</name>
<evidence type="ECO:0000259" key="13">
    <source>
        <dbReference type="Pfam" id="PF10590"/>
    </source>
</evidence>
<dbReference type="GO" id="GO:0010181">
    <property type="term" value="F:FMN binding"/>
    <property type="evidence" value="ECO:0007669"/>
    <property type="project" value="InterPro"/>
</dbReference>
<dbReference type="NCBIfam" id="NF004231">
    <property type="entry name" value="PRK05679.1"/>
    <property type="match status" value="1"/>
</dbReference>